<accession>A0AB39C5J5</accession>
<dbReference type="EMBL" id="PP935708">
    <property type="protein sequence ID" value="XDJ01769.1"/>
    <property type="molecule type" value="Genomic_DNA"/>
</dbReference>
<sequence>MDNLLTLPLYRTINAIVKLNFQAVKSLRKPFFKGLVKLLKKLFAVFFEFSNSI</sequence>
<name>A0AB39C5J5_9VIRU</name>
<reference evidence="1" key="1">
    <citation type="submission" date="2024-06" db="EMBL/GenBank/DDBJ databases">
        <authorList>
            <person name="Mutai I.J."/>
            <person name="Gurusinghe A."/>
            <person name="Wang B."/>
            <person name="Clark M."/>
            <person name="Bhandare S.G."/>
        </authorList>
    </citation>
    <scope>NUCLEOTIDE SEQUENCE</scope>
</reference>
<evidence type="ECO:0000313" key="1">
    <source>
        <dbReference type="EMBL" id="XDJ01769.1"/>
    </source>
</evidence>
<protein>
    <submittedName>
        <fullName evidence="1">Uncharacterized protein</fullName>
    </submittedName>
</protein>
<organism evidence="1">
    <name type="scientific">Campylobacter phage vB_CJ12660_3PH123</name>
    <dbReference type="NCBI Taxonomy" id="3236702"/>
    <lineage>
        <taxon>Viruses</taxon>
    </lineage>
</organism>
<proteinExistence type="predicted"/>